<dbReference type="OrthoDB" id="1115105at2"/>
<dbReference type="Proteomes" id="UP000198862">
    <property type="component" value="Unassembled WGS sequence"/>
</dbReference>
<dbReference type="RefSeq" id="WP_091986730.1">
    <property type="nucleotide sequence ID" value="NZ_FOLO01000029.1"/>
</dbReference>
<dbReference type="Gene3D" id="3.10.450.50">
    <property type="match status" value="1"/>
</dbReference>
<keyword evidence="1" id="KW-0732">Signal</keyword>
<organism evidence="2 3">
    <name type="scientific">Pseudoalteromonas denitrificans DSM 6059</name>
    <dbReference type="NCBI Taxonomy" id="1123010"/>
    <lineage>
        <taxon>Bacteria</taxon>
        <taxon>Pseudomonadati</taxon>
        <taxon>Pseudomonadota</taxon>
        <taxon>Gammaproteobacteria</taxon>
        <taxon>Alteromonadales</taxon>
        <taxon>Pseudoalteromonadaceae</taxon>
        <taxon>Pseudoalteromonas</taxon>
    </lineage>
</organism>
<evidence type="ECO:0000256" key="1">
    <source>
        <dbReference type="SAM" id="SignalP"/>
    </source>
</evidence>
<dbReference type="EMBL" id="FOLO01000029">
    <property type="protein sequence ID" value="SFD04486.1"/>
    <property type="molecule type" value="Genomic_DNA"/>
</dbReference>
<feature type="chain" id="PRO_5011778540" description="SnoaL-like domain-containing protein" evidence="1">
    <location>
        <begin position="21"/>
        <end position="169"/>
    </location>
</feature>
<dbReference type="AlphaFoldDB" id="A0A1I1P499"/>
<sequence length="169" mass="19010">MLKKIITLSVCLLPLTLINAKENQNNIKIADEYLEAYKVFDVKKMASFYQEDSVFIDPTSEIFGPKNTYNMKGQKVIVDTLSKLIEQTGGIVLDFDLKHKYEAGGHVTFIADLKLSSGKGDNLTTACAPITTIINIKEGKVIEHRDYFSYNQYMKTHKKGDQACSGVYQ</sequence>
<evidence type="ECO:0008006" key="4">
    <source>
        <dbReference type="Google" id="ProtNLM"/>
    </source>
</evidence>
<gene>
    <name evidence="2" type="ORF">SAMN02745724_03292</name>
</gene>
<reference evidence="2 3" key="1">
    <citation type="submission" date="2016-10" db="EMBL/GenBank/DDBJ databases">
        <authorList>
            <person name="de Groot N.N."/>
        </authorList>
    </citation>
    <scope>NUCLEOTIDE SEQUENCE [LARGE SCALE GENOMIC DNA]</scope>
    <source>
        <strain evidence="2 3">DSM 6059</strain>
    </source>
</reference>
<dbReference type="STRING" id="1123010.SAMN02745724_03292"/>
<keyword evidence="3" id="KW-1185">Reference proteome</keyword>
<feature type="signal peptide" evidence="1">
    <location>
        <begin position="1"/>
        <end position="20"/>
    </location>
</feature>
<evidence type="ECO:0000313" key="3">
    <source>
        <dbReference type="Proteomes" id="UP000198862"/>
    </source>
</evidence>
<proteinExistence type="predicted"/>
<protein>
    <recommendedName>
        <fullName evidence="4">SnoaL-like domain-containing protein</fullName>
    </recommendedName>
</protein>
<dbReference type="SUPFAM" id="SSF54427">
    <property type="entry name" value="NTF2-like"/>
    <property type="match status" value="1"/>
</dbReference>
<dbReference type="InterPro" id="IPR032710">
    <property type="entry name" value="NTF2-like_dom_sf"/>
</dbReference>
<accession>A0A1I1P499</accession>
<name>A0A1I1P499_9GAMM</name>
<evidence type="ECO:0000313" key="2">
    <source>
        <dbReference type="EMBL" id="SFD04486.1"/>
    </source>
</evidence>